<comment type="caution">
    <text evidence="2">The sequence shown here is derived from an EMBL/GenBank/DDBJ whole genome shotgun (WGS) entry which is preliminary data.</text>
</comment>
<evidence type="ECO:0000259" key="1">
    <source>
        <dbReference type="SMART" id="SM00458"/>
    </source>
</evidence>
<dbReference type="PROSITE" id="PS50231">
    <property type="entry name" value="RICIN_B_LECTIN"/>
    <property type="match status" value="1"/>
</dbReference>
<evidence type="ECO:0000313" key="3">
    <source>
        <dbReference type="Proteomes" id="UP001299012"/>
    </source>
</evidence>
<dbReference type="InterPro" id="IPR000772">
    <property type="entry name" value="Ricin_B_lectin"/>
</dbReference>
<reference evidence="2 3" key="1">
    <citation type="submission" date="2022-01" db="EMBL/GenBank/DDBJ databases">
        <title>Draft Genome Sequences of Seven Type Strains of the Genus Streptomyces.</title>
        <authorList>
            <person name="Aziz S."/>
            <person name="Coretto E."/>
            <person name="Chronakova A."/>
            <person name="Sproer C."/>
            <person name="Huber K."/>
            <person name="Nouioui I."/>
            <person name="Gross H."/>
        </authorList>
    </citation>
    <scope>NUCLEOTIDE SEQUENCE [LARGE SCALE GENOMIC DNA]</scope>
    <source>
        <strain evidence="2 3">DSM 41685</strain>
    </source>
</reference>
<protein>
    <submittedName>
        <fullName evidence="2">RICIN domain-containing protein</fullName>
    </submittedName>
</protein>
<dbReference type="Gene3D" id="2.80.10.50">
    <property type="match status" value="3"/>
</dbReference>
<proteinExistence type="predicted"/>
<accession>A0ABS9JFB2</accession>
<dbReference type="RefSeq" id="WP_143649658.1">
    <property type="nucleotide sequence ID" value="NZ_JAKKZF010000040.1"/>
</dbReference>
<feature type="domain" description="Ricin B lectin" evidence="1">
    <location>
        <begin position="168"/>
        <end position="313"/>
    </location>
</feature>
<gene>
    <name evidence="2" type="ORF">L0F81_13220</name>
</gene>
<keyword evidence="3" id="KW-1185">Reference proteome</keyword>
<dbReference type="SMART" id="SM00458">
    <property type="entry name" value="RICIN"/>
    <property type="match status" value="1"/>
</dbReference>
<dbReference type="Proteomes" id="UP001299012">
    <property type="component" value="Unassembled WGS sequence"/>
</dbReference>
<sequence length="314" mass="35000">MSATHERSRTFKGLRPAATGVLLLAGLLAGTGPGVFPAEAVPGPDSAPVSVTKAGPYGPSTCKRGYVWRESHPEDHVCVTPQVRSQTWAQNRANNANTDDNGRCRYGLVAREAVPGDEICVSEDVRAETRKANEQAAMHWEATWDRVHPDGYVPFPFTDASHEYKIRSSYTAKREGKQVLYVDVWEGSTRDGTGTVIWDYWGGANQRFVFRRAGNGLAYQNVFEIVAAHSDKCLDVDGWRKDNGARIVQWPCHGGANQKWYLERRSDNRWQIRSLHSDKCLDAHQPSLGVPERGTYVQQWDCVGGKNQAWSVVN</sequence>
<dbReference type="SUPFAM" id="SSF50370">
    <property type="entry name" value="Ricin B-like lectins"/>
    <property type="match status" value="1"/>
</dbReference>
<organism evidence="2 3">
    <name type="scientific">Streptomyces tricolor</name>
    <dbReference type="NCBI Taxonomy" id="68277"/>
    <lineage>
        <taxon>Bacteria</taxon>
        <taxon>Bacillati</taxon>
        <taxon>Actinomycetota</taxon>
        <taxon>Actinomycetes</taxon>
        <taxon>Kitasatosporales</taxon>
        <taxon>Streptomycetaceae</taxon>
        <taxon>Streptomyces</taxon>
        <taxon>Streptomyces violaceoruber group</taxon>
    </lineage>
</organism>
<dbReference type="Pfam" id="PF14200">
    <property type="entry name" value="RicinB_lectin_2"/>
    <property type="match status" value="1"/>
</dbReference>
<evidence type="ECO:0000313" key="2">
    <source>
        <dbReference type="EMBL" id="MCG0064235.1"/>
    </source>
</evidence>
<name>A0ABS9JFB2_9ACTN</name>
<dbReference type="CDD" id="cd00161">
    <property type="entry name" value="beta-trefoil_Ricin-like"/>
    <property type="match status" value="1"/>
</dbReference>
<dbReference type="EMBL" id="JAKKZF010000040">
    <property type="protein sequence ID" value="MCG0064235.1"/>
    <property type="molecule type" value="Genomic_DNA"/>
</dbReference>
<dbReference type="InterPro" id="IPR035992">
    <property type="entry name" value="Ricin_B-like_lectins"/>
</dbReference>